<name>A0A409XN04_PSICY</name>
<dbReference type="AlphaFoldDB" id="A0A409XN04"/>
<dbReference type="SUPFAM" id="SSF89372">
    <property type="entry name" value="Fucose-specific lectin"/>
    <property type="match status" value="1"/>
</dbReference>
<evidence type="ECO:0008006" key="3">
    <source>
        <dbReference type="Google" id="ProtNLM"/>
    </source>
</evidence>
<dbReference type="EMBL" id="NHYD01001079">
    <property type="protein sequence ID" value="PPQ92162.1"/>
    <property type="molecule type" value="Genomic_DNA"/>
</dbReference>
<dbReference type="Proteomes" id="UP000283269">
    <property type="component" value="Unassembled WGS sequence"/>
</dbReference>
<reference evidence="1 2" key="1">
    <citation type="journal article" date="2018" name="Evol. Lett.">
        <title>Horizontal gene cluster transfer increased hallucinogenic mushroom diversity.</title>
        <authorList>
            <person name="Reynolds H.T."/>
            <person name="Vijayakumar V."/>
            <person name="Gluck-Thaler E."/>
            <person name="Korotkin H.B."/>
            <person name="Matheny P.B."/>
            <person name="Slot J.C."/>
        </authorList>
    </citation>
    <scope>NUCLEOTIDE SEQUENCE [LARGE SCALE GENOMIC DNA]</scope>
    <source>
        <strain evidence="1 2">2631</strain>
    </source>
</reference>
<proteinExistence type="predicted"/>
<accession>A0A409XN04</accession>
<keyword evidence="2" id="KW-1185">Reference proteome</keyword>
<comment type="caution">
    <text evidence="1">The sequence shown here is derived from an EMBL/GenBank/DDBJ whole genome shotgun (WGS) entry which is preliminary data.</text>
</comment>
<gene>
    <name evidence="1" type="ORF">CVT25_008787</name>
</gene>
<dbReference type="Gene3D" id="2.120.10.70">
    <property type="entry name" value="Fucose-specific lectin"/>
    <property type="match status" value="1"/>
</dbReference>
<organism evidence="1 2">
    <name type="scientific">Psilocybe cyanescens</name>
    <dbReference type="NCBI Taxonomy" id="93625"/>
    <lineage>
        <taxon>Eukaryota</taxon>
        <taxon>Fungi</taxon>
        <taxon>Dikarya</taxon>
        <taxon>Basidiomycota</taxon>
        <taxon>Agaricomycotina</taxon>
        <taxon>Agaricomycetes</taxon>
        <taxon>Agaricomycetidae</taxon>
        <taxon>Agaricales</taxon>
        <taxon>Agaricineae</taxon>
        <taxon>Strophariaceae</taxon>
        <taxon>Psilocybe</taxon>
    </lineage>
</organism>
<protein>
    <recommendedName>
        <fullName evidence="3">Fucose-specific lectin</fullName>
    </recommendedName>
</protein>
<evidence type="ECO:0000313" key="1">
    <source>
        <dbReference type="EMBL" id="PPQ92162.1"/>
    </source>
</evidence>
<evidence type="ECO:0000313" key="2">
    <source>
        <dbReference type="Proteomes" id="UP000283269"/>
    </source>
</evidence>
<dbReference type="InParanoid" id="A0A409XN04"/>
<sequence>MSQELARFLLAAGYTADAGGNVNYLLFVDSAKSFLNCQHWKGDTLAKQELLVESVRPNSTAAYFVTPSEKLVICITPSSNLTSYIYDTDDREWVEVDDSPLSNYAVHASGKLAGSLDDTGRVHIFFQDSSQRLISLISIDDEWTSTTLPGSAVSGTPISVLSSKDGLLVYYISDTDNFIHVAIQGPDGTWRDSAASEYTFIEEIKAFCIGKDEFFVLTSNNALLKITTKGDKTALGTVKNGKFVPETVEEAGFSVSWYSWSGCGNAEYPGYSGIGGTADRYRRW</sequence>
<dbReference type="OrthoDB" id="5367135at2759"/>